<gene>
    <name evidence="2" type="ORF">ACFFX0_30985</name>
</gene>
<sequence>MEIPTASNARAISSVRESTSDQVNRLSRCMMAGLSGYRAAVADSCSCSSSVPLVIALLGRQSCRAVKTVPQPLGRSVGWQSWRARPLERRQGHGVQRPKRFRSPLTTERGLTHLGNTNRHSLVRKGFRDSDTGMVLRLRSCGSIALAWPSGTMRTMATDGPARRPQPSRSRNLLRLFEHSDTVFDVTWLSFCISSATPAAGVHRELASIKSAPHPPVRPAGHTLSRMRQCHHRWRRPSKH</sequence>
<dbReference type="Proteomes" id="UP001589575">
    <property type="component" value="Unassembled WGS sequence"/>
</dbReference>
<protein>
    <submittedName>
        <fullName evidence="2">Uncharacterized protein</fullName>
    </submittedName>
</protein>
<name>A0ABV5G8X4_9MICC</name>
<evidence type="ECO:0000313" key="2">
    <source>
        <dbReference type="EMBL" id="MFB9075354.1"/>
    </source>
</evidence>
<proteinExistence type="predicted"/>
<reference evidence="2 3" key="1">
    <citation type="submission" date="2024-09" db="EMBL/GenBank/DDBJ databases">
        <authorList>
            <person name="Sun Q."/>
            <person name="Mori K."/>
        </authorList>
    </citation>
    <scope>NUCLEOTIDE SEQUENCE [LARGE SCALE GENOMIC DNA]</scope>
    <source>
        <strain evidence="2 3">CCM 7609</strain>
    </source>
</reference>
<comment type="caution">
    <text evidence="2">The sequence shown here is derived from an EMBL/GenBank/DDBJ whole genome shotgun (WGS) entry which is preliminary data.</text>
</comment>
<feature type="compositionally biased region" description="Basic residues" evidence="1">
    <location>
        <begin position="228"/>
        <end position="240"/>
    </location>
</feature>
<feature type="region of interest" description="Disordered" evidence="1">
    <location>
        <begin position="211"/>
        <end position="240"/>
    </location>
</feature>
<evidence type="ECO:0000256" key="1">
    <source>
        <dbReference type="SAM" id="MobiDB-lite"/>
    </source>
</evidence>
<accession>A0ABV5G8X4</accession>
<evidence type="ECO:0000313" key="3">
    <source>
        <dbReference type="Proteomes" id="UP001589575"/>
    </source>
</evidence>
<organism evidence="2 3">
    <name type="scientific">Citricoccus parietis</name>
    <dbReference type="NCBI Taxonomy" id="592307"/>
    <lineage>
        <taxon>Bacteria</taxon>
        <taxon>Bacillati</taxon>
        <taxon>Actinomycetota</taxon>
        <taxon>Actinomycetes</taxon>
        <taxon>Micrococcales</taxon>
        <taxon>Micrococcaceae</taxon>
        <taxon>Citricoccus</taxon>
    </lineage>
</organism>
<keyword evidence="3" id="KW-1185">Reference proteome</keyword>
<dbReference type="EMBL" id="JBHMFI010000023">
    <property type="protein sequence ID" value="MFB9075354.1"/>
    <property type="molecule type" value="Genomic_DNA"/>
</dbReference>